<dbReference type="Gene3D" id="3.90.1310.10">
    <property type="entry name" value="Penicillin-binding protein 2a (Domain 2)"/>
    <property type="match status" value="1"/>
</dbReference>
<evidence type="ECO:0000313" key="18">
    <source>
        <dbReference type="Proteomes" id="UP000029493"/>
    </source>
</evidence>
<dbReference type="InterPro" id="IPR012338">
    <property type="entry name" value="Beta-lactam/transpept-like"/>
</dbReference>
<protein>
    <recommendedName>
        <fullName evidence="14">Peptidoglycan D,D-transpeptidase MrdA</fullName>
        <ecNumber evidence="14">3.4.16.4</ecNumber>
    </recommendedName>
    <alternativeName>
        <fullName evidence="14">Penicillin-binding protein 2</fullName>
        <shortName evidence="14">PBP-2</shortName>
    </alternativeName>
</protein>
<dbReference type="Pfam" id="PF00905">
    <property type="entry name" value="Transpeptidase"/>
    <property type="match status" value="1"/>
</dbReference>
<evidence type="ECO:0000259" key="16">
    <source>
        <dbReference type="Pfam" id="PF03717"/>
    </source>
</evidence>
<dbReference type="InterPro" id="IPR005311">
    <property type="entry name" value="PBP_dimer"/>
</dbReference>
<evidence type="ECO:0000256" key="7">
    <source>
        <dbReference type="ARBA" id="ARBA00022692"/>
    </source>
</evidence>
<keyword evidence="6 14" id="KW-0645">Protease</keyword>
<keyword evidence="12 14" id="KW-0472">Membrane</keyword>
<keyword evidence="10 14" id="KW-0573">Peptidoglycan synthesis</keyword>
<dbReference type="Proteomes" id="UP000029493">
    <property type="component" value="Chromosome"/>
</dbReference>
<keyword evidence="11 14" id="KW-1133">Transmembrane helix</keyword>
<keyword evidence="9 14" id="KW-0133">Cell shape</keyword>
<dbReference type="GO" id="GO:0009002">
    <property type="term" value="F:serine-type D-Ala-D-Ala carboxypeptidase activity"/>
    <property type="evidence" value="ECO:0007669"/>
    <property type="project" value="UniProtKB-UniRule"/>
</dbReference>
<dbReference type="InterPro" id="IPR036138">
    <property type="entry name" value="PBP_dimer_sf"/>
</dbReference>
<dbReference type="GO" id="GO:0009252">
    <property type="term" value="P:peptidoglycan biosynthetic process"/>
    <property type="evidence" value="ECO:0007669"/>
    <property type="project" value="UniProtKB-UniRule"/>
</dbReference>
<dbReference type="GO" id="GO:0071555">
    <property type="term" value="P:cell wall organization"/>
    <property type="evidence" value="ECO:0007669"/>
    <property type="project" value="UniProtKB-KW"/>
</dbReference>
<name>A0A089WIZ7_9PSED</name>
<evidence type="ECO:0000256" key="2">
    <source>
        <dbReference type="ARBA" id="ARBA00004236"/>
    </source>
</evidence>
<evidence type="ECO:0000256" key="14">
    <source>
        <dbReference type="HAMAP-Rule" id="MF_02081"/>
    </source>
</evidence>
<keyword evidence="4 14" id="KW-0997">Cell inner membrane</keyword>
<evidence type="ECO:0000256" key="8">
    <source>
        <dbReference type="ARBA" id="ARBA00022801"/>
    </source>
</evidence>
<comment type="caution">
    <text evidence="14">Lacks conserved residue(s) required for the propagation of feature annotation.</text>
</comment>
<evidence type="ECO:0000256" key="13">
    <source>
        <dbReference type="ARBA" id="ARBA00023316"/>
    </source>
</evidence>
<dbReference type="EMBL" id="CP009455">
    <property type="protein sequence ID" value="AIR89265.1"/>
    <property type="molecule type" value="Genomic_DNA"/>
</dbReference>
<keyword evidence="18" id="KW-1185">Reference proteome</keyword>
<dbReference type="InterPro" id="IPR017790">
    <property type="entry name" value="Penicillin-binding_protein_2"/>
</dbReference>
<organism evidence="17 18">
    <name type="scientific">Pseudomonas cremoricolorata</name>
    <dbReference type="NCBI Taxonomy" id="157783"/>
    <lineage>
        <taxon>Bacteria</taxon>
        <taxon>Pseudomonadati</taxon>
        <taxon>Pseudomonadota</taxon>
        <taxon>Gammaproteobacteria</taxon>
        <taxon>Pseudomonadales</taxon>
        <taxon>Pseudomonadaceae</taxon>
        <taxon>Pseudomonas</taxon>
    </lineage>
</organism>
<evidence type="ECO:0000256" key="3">
    <source>
        <dbReference type="ARBA" id="ARBA00022475"/>
    </source>
</evidence>
<feature type="domain" description="Penicillin-binding protein transpeptidase" evidence="15">
    <location>
        <begin position="269"/>
        <end position="605"/>
    </location>
</feature>
<dbReference type="HAMAP" id="MF_02081">
    <property type="entry name" value="MrdA_transpept"/>
    <property type="match status" value="1"/>
</dbReference>
<dbReference type="AlphaFoldDB" id="A0A089WIZ7"/>
<comment type="pathway">
    <text evidence="14">Cell wall biogenesis; peptidoglycan biosynthesis.</text>
</comment>
<evidence type="ECO:0000256" key="6">
    <source>
        <dbReference type="ARBA" id="ARBA00022670"/>
    </source>
</evidence>
<dbReference type="eggNOG" id="COG0768">
    <property type="taxonomic scope" value="Bacteria"/>
</dbReference>
<keyword evidence="7 14" id="KW-0812">Transmembrane</keyword>
<sequence length="630" mass="70448">MSQPIRLKDHEKDARLVRNRVVVGAVAIMLLICVLIVRLYYLQVIQYDYHSTLSENNRVHVQPIPPTRGLIYDRNGVIIADNRPSFSLSMTRERAGGDWQQVLDTIVEVLKLSEDDRVLFEKRMRQGRRPFEPVPILFELNEDQIARIAVNQFRLPGVEVVAQLVRHYPQGAHFAHSVGYVGRINEKELKTLDPVNYSGTHHIGKTGIERFYEDSLHGQVGYEEVETNARGRVLRVLKRTDPKPGKDIVLSLDIKLQEAAEAALGGRRGAVVALDPRTGEVLAMVSQPSFDPNLFVTGISFKAYAELRDSIDRPLFNRVLRGLYPPGSTIKPAVAIAGLDSGVVNAGSRVFDPGYYQLPNYDHKYRNWNRSGDGWVDLDAAIMRSNDTYFYDLAHKMGIDRLSSYMNKFGIGQRVSLDMFEESAGLMPSREWKRATRRQAWFPGETLILGIGQGYMQATPLQLAQATALIANKGVWNRPHLAKTIEGQPPVDENPMEDIVLRDKSDWAKVTHGMEQVMHNARGTARKAALGAQYRIAGKSGTAQVVAIRQGEKYDRNKLQERHRDHALFVAFAPAEKPEIVISVMVENGESGSGVAAPVVRQIMDAWLLDEHGRLKSGAVPATVAEETAP</sequence>
<evidence type="ECO:0000256" key="5">
    <source>
        <dbReference type="ARBA" id="ARBA00022645"/>
    </source>
</evidence>
<evidence type="ECO:0000256" key="4">
    <source>
        <dbReference type="ARBA" id="ARBA00022519"/>
    </source>
</evidence>
<dbReference type="NCBIfam" id="TIGR03423">
    <property type="entry name" value="pbp2_mrdA"/>
    <property type="match status" value="1"/>
</dbReference>
<dbReference type="OrthoDB" id="9766847at2"/>
<dbReference type="GO" id="GO:0008658">
    <property type="term" value="F:penicillin binding"/>
    <property type="evidence" value="ECO:0007669"/>
    <property type="project" value="UniProtKB-UniRule"/>
</dbReference>
<reference evidence="17 18" key="1">
    <citation type="submission" date="2014-09" db="EMBL/GenBank/DDBJ databases">
        <authorList>
            <person name="Chan K.-G."/>
        </authorList>
    </citation>
    <scope>NUCLEOTIDE SEQUENCE [LARGE SCALE GENOMIC DNA]</scope>
    <source>
        <strain evidence="17 18">ND07</strain>
    </source>
</reference>
<dbReference type="InterPro" id="IPR001460">
    <property type="entry name" value="PCN-bd_Tpept"/>
</dbReference>
<evidence type="ECO:0000256" key="9">
    <source>
        <dbReference type="ARBA" id="ARBA00022960"/>
    </source>
</evidence>
<dbReference type="GO" id="GO:0005886">
    <property type="term" value="C:plasma membrane"/>
    <property type="evidence" value="ECO:0007669"/>
    <property type="project" value="UniProtKB-SubCell"/>
</dbReference>
<keyword evidence="5 14" id="KW-0121">Carboxypeptidase</keyword>
<dbReference type="UniPathway" id="UPA00219"/>
<dbReference type="SUPFAM" id="SSF56601">
    <property type="entry name" value="beta-lactamase/transpeptidase-like"/>
    <property type="match status" value="1"/>
</dbReference>
<feature type="transmembrane region" description="Helical" evidence="14">
    <location>
        <begin position="21"/>
        <end position="41"/>
    </location>
</feature>
<dbReference type="Gene3D" id="3.40.710.10">
    <property type="entry name" value="DD-peptidase/beta-lactamase superfamily"/>
    <property type="match status" value="1"/>
</dbReference>
<accession>A0A089WIZ7</accession>
<dbReference type="SUPFAM" id="SSF56519">
    <property type="entry name" value="Penicillin binding protein dimerisation domain"/>
    <property type="match status" value="1"/>
</dbReference>
<comment type="subcellular location">
    <subcellularLocation>
        <location evidence="14">Cell inner membrane</location>
        <topology evidence="14">Single-pass membrane protein</topology>
    </subcellularLocation>
    <subcellularLocation>
        <location evidence="2">Cell membrane</location>
    </subcellularLocation>
    <subcellularLocation>
        <location evidence="1">Membrane</location>
        <topology evidence="1">Single-pass membrane protein</topology>
    </subcellularLocation>
</comment>
<dbReference type="Pfam" id="PF03717">
    <property type="entry name" value="PBP_dimer"/>
    <property type="match status" value="1"/>
</dbReference>
<feature type="active site" description="Acyl-ester intermediate" evidence="14">
    <location>
        <position position="328"/>
    </location>
</feature>
<dbReference type="EC" id="3.4.16.4" evidence="14"/>
<dbReference type="InterPro" id="IPR050515">
    <property type="entry name" value="Beta-lactam/transpept"/>
</dbReference>
<feature type="domain" description="Penicillin-binding protein dimerisation" evidence="16">
    <location>
        <begin position="63"/>
        <end position="237"/>
    </location>
</feature>
<dbReference type="KEGG" id="psw:LK03_08240"/>
<keyword evidence="13 14" id="KW-0961">Cell wall biogenesis/degradation</keyword>
<dbReference type="FunFam" id="3.40.710.10:FF:000024">
    <property type="entry name" value="Penicillin-binding protein 2"/>
    <property type="match status" value="1"/>
</dbReference>
<dbReference type="GO" id="GO:0006508">
    <property type="term" value="P:proteolysis"/>
    <property type="evidence" value="ECO:0007669"/>
    <property type="project" value="UniProtKB-KW"/>
</dbReference>
<evidence type="ECO:0000313" key="17">
    <source>
        <dbReference type="EMBL" id="AIR89265.1"/>
    </source>
</evidence>
<dbReference type="Gene3D" id="3.30.1390.30">
    <property type="entry name" value="Penicillin-binding protein 2a, domain 3"/>
    <property type="match status" value="1"/>
</dbReference>
<dbReference type="RefSeq" id="WP_038411852.1">
    <property type="nucleotide sequence ID" value="NZ_CP009455.1"/>
</dbReference>
<evidence type="ECO:0000259" key="15">
    <source>
        <dbReference type="Pfam" id="PF00905"/>
    </source>
</evidence>
<keyword evidence="3 14" id="KW-1003">Cell membrane</keyword>
<dbReference type="GO" id="GO:0071972">
    <property type="term" value="F:peptidoglycan L,D-transpeptidase activity"/>
    <property type="evidence" value="ECO:0007669"/>
    <property type="project" value="TreeGrafter"/>
</dbReference>
<comment type="catalytic activity">
    <reaction evidence="14">
        <text>Preferential cleavage: (Ac)2-L-Lys-D-Ala-|-D-Ala. Also transpeptidation of peptidyl-alanyl moieties that are N-acyl substituents of D-alanine.</text>
        <dbReference type="EC" id="3.4.16.4"/>
    </reaction>
</comment>
<dbReference type="PANTHER" id="PTHR30627:SF2">
    <property type="entry name" value="PEPTIDOGLYCAN D,D-TRANSPEPTIDASE MRDA"/>
    <property type="match status" value="1"/>
</dbReference>
<evidence type="ECO:0000256" key="1">
    <source>
        <dbReference type="ARBA" id="ARBA00004167"/>
    </source>
</evidence>
<proteinExistence type="inferred from homology"/>
<dbReference type="STRING" id="157783.LK03_08240"/>
<keyword evidence="8 14" id="KW-0378">Hydrolase</keyword>
<comment type="similarity">
    <text evidence="14">Belongs to the transpeptidase family. MrdA subfamily.</text>
</comment>
<comment type="function">
    <text evidence="14">Catalyzes cross-linking of the peptidoglycan cell wall.</text>
</comment>
<dbReference type="GO" id="GO:0008360">
    <property type="term" value="P:regulation of cell shape"/>
    <property type="evidence" value="ECO:0007669"/>
    <property type="project" value="UniProtKB-KW"/>
</dbReference>
<dbReference type="PANTHER" id="PTHR30627">
    <property type="entry name" value="PEPTIDOGLYCAN D,D-TRANSPEPTIDASE"/>
    <property type="match status" value="1"/>
</dbReference>
<evidence type="ECO:0000256" key="12">
    <source>
        <dbReference type="ARBA" id="ARBA00023136"/>
    </source>
</evidence>
<evidence type="ECO:0000256" key="11">
    <source>
        <dbReference type="ARBA" id="ARBA00022989"/>
    </source>
</evidence>
<gene>
    <name evidence="14" type="primary">mrdA</name>
    <name evidence="17" type="ORF">LK03_08240</name>
</gene>
<evidence type="ECO:0000256" key="10">
    <source>
        <dbReference type="ARBA" id="ARBA00022984"/>
    </source>
</evidence>